<name>A0A835A1T8_9POAL</name>
<evidence type="ECO:0000313" key="2">
    <source>
        <dbReference type="Proteomes" id="UP000636709"/>
    </source>
</evidence>
<dbReference type="Proteomes" id="UP000636709">
    <property type="component" value="Unassembled WGS sequence"/>
</dbReference>
<dbReference type="OrthoDB" id="695259at2759"/>
<proteinExistence type="predicted"/>
<organism evidence="1 2">
    <name type="scientific">Digitaria exilis</name>
    <dbReference type="NCBI Taxonomy" id="1010633"/>
    <lineage>
        <taxon>Eukaryota</taxon>
        <taxon>Viridiplantae</taxon>
        <taxon>Streptophyta</taxon>
        <taxon>Embryophyta</taxon>
        <taxon>Tracheophyta</taxon>
        <taxon>Spermatophyta</taxon>
        <taxon>Magnoliopsida</taxon>
        <taxon>Liliopsida</taxon>
        <taxon>Poales</taxon>
        <taxon>Poaceae</taxon>
        <taxon>PACMAD clade</taxon>
        <taxon>Panicoideae</taxon>
        <taxon>Panicodae</taxon>
        <taxon>Paniceae</taxon>
        <taxon>Anthephorinae</taxon>
        <taxon>Digitaria</taxon>
    </lineage>
</organism>
<keyword evidence="2" id="KW-1185">Reference proteome</keyword>
<accession>A0A835A1T8</accession>
<sequence length="116" mass="13592">MRSDDLCPFCSGCEDCLHLFISCPRAQSFWSYLRFDLATVVDIEQLWLANPFQETNQQIRTTLLTCVLWNVWKCRNAKVFRSEDESNLRVATRCHDDLLLWSNRSSKASVKEKLVE</sequence>
<evidence type="ECO:0000313" key="1">
    <source>
        <dbReference type="EMBL" id="KAF8648904.1"/>
    </source>
</evidence>
<dbReference type="AlphaFoldDB" id="A0A835A1T8"/>
<evidence type="ECO:0008006" key="3">
    <source>
        <dbReference type="Google" id="ProtNLM"/>
    </source>
</evidence>
<dbReference type="EMBL" id="JACEFO010002803">
    <property type="protein sequence ID" value="KAF8648904.1"/>
    <property type="molecule type" value="Genomic_DNA"/>
</dbReference>
<protein>
    <recommendedName>
        <fullName evidence="3">Reverse transcriptase zinc-binding domain-containing protein</fullName>
    </recommendedName>
</protein>
<gene>
    <name evidence="1" type="ORF">HU200_064486</name>
</gene>
<comment type="caution">
    <text evidence="1">The sequence shown here is derived from an EMBL/GenBank/DDBJ whole genome shotgun (WGS) entry which is preliminary data.</text>
</comment>
<reference evidence="1" key="1">
    <citation type="submission" date="2020-07" db="EMBL/GenBank/DDBJ databases">
        <title>Genome sequence and genetic diversity analysis of an under-domesticated orphan crop, white fonio (Digitaria exilis).</title>
        <authorList>
            <person name="Bennetzen J.L."/>
            <person name="Chen S."/>
            <person name="Ma X."/>
            <person name="Wang X."/>
            <person name="Yssel A.E.J."/>
            <person name="Chaluvadi S.R."/>
            <person name="Johnson M."/>
            <person name="Gangashetty P."/>
            <person name="Hamidou F."/>
            <person name="Sanogo M.D."/>
            <person name="Zwaenepoel A."/>
            <person name="Wallace J."/>
            <person name="Van De Peer Y."/>
            <person name="Van Deynze A."/>
        </authorList>
    </citation>
    <scope>NUCLEOTIDE SEQUENCE</scope>
    <source>
        <tissue evidence="1">Leaves</tissue>
    </source>
</reference>